<dbReference type="SUPFAM" id="SSF50193">
    <property type="entry name" value="Ribosomal protein L14"/>
    <property type="match status" value="1"/>
</dbReference>
<keyword evidence="4" id="KW-0689">Ribosomal protein</keyword>
<dbReference type="GO" id="GO:0005739">
    <property type="term" value="C:mitochondrion"/>
    <property type="evidence" value="ECO:0007669"/>
    <property type="project" value="UniProtKB-SubCell"/>
</dbReference>
<dbReference type="HAMAP" id="MF_01367">
    <property type="entry name" value="Ribosomal_uL14"/>
    <property type="match status" value="1"/>
</dbReference>
<dbReference type="PANTHER" id="PTHR21037:SF3">
    <property type="entry name" value="LARGE RIBOSOMAL SUBUNIT PROTEIN UL14M"/>
    <property type="match status" value="1"/>
</dbReference>
<name>A0A9J6GP18_HAELO</name>
<keyword evidence="10" id="KW-1185">Reference proteome</keyword>
<dbReference type="GO" id="GO:1990904">
    <property type="term" value="C:ribonucleoprotein complex"/>
    <property type="evidence" value="ECO:0007669"/>
    <property type="project" value="UniProtKB-KW"/>
</dbReference>
<sequence length="593" mass="65472">MLNQRCSARLLHWTCASAGPDGSSAGPEEMGLCSSPPGLPRLRQPHGVLHRQRPPRCPPQVGALWCAPIKAGHIHRPCARQPRTGGRVAGDEEDMSTRRAWLPAANVLFTVALPELDRTAHLRPLRRFQPPLQRRSSRRPEDVGVQPRLRLTTHIAAVSQRRRCRRPADGHVTIGRRPDGRPEVQELGQQLELAAEYQLQRGSAARRRGPRSLERPARCLPRAATRAPTRCMEREDQALTASVRVLTAPVPSRRMGLCLSPACLPRLRQPHSIPQRQRQPRVPPPVSAISCAAIKAAHVHRLCACKPRTVGMVGGGEEDVGMRGAWLPGANVLLTVALPELDRTAHLRPLRRFQPPLQEQSSRRPVDVGVQLWRPLTTHIAAVSQRRCCYRPADGHGAIGRRPDGRLGGQELGKRLELAAEDQLQRGSAAHRRGPCLLGRPARCLPRAATRAPTRRLEREDQALAANVNTTAVAQHLQKLTRLRVVDNSALGRQAMMDGKPPKIIHVYNKTGIATIGDKVLMAVLGQKKQGYVVGCKHMKQRPLVPRYDTNNVVLLDDNGNPMGTRVIGPLPSFLRGDKARYSKILALCSRFV</sequence>
<evidence type="ECO:0000256" key="4">
    <source>
        <dbReference type="ARBA" id="ARBA00022980"/>
    </source>
</evidence>
<evidence type="ECO:0000256" key="1">
    <source>
        <dbReference type="ARBA" id="ARBA00004173"/>
    </source>
</evidence>
<evidence type="ECO:0000313" key="10">
    <source>
        <dbReference type="Proteomes" id="UP000821853"/>
    </source>
</evidence>
<proteinExistence type="inferred from homology"/>
<accession>A0A9J6GP18</accession>
<dbReference type="FunFam" id="2.40.150.20:FF:000018">
    <property type="entry name" value="Ribosomal protein L14, putative"/>
    <property type="match status" value="1"/>
</dbReference>
<comment type="similarity">
    <text evidence="2">Belongs to the universal ribosomal protein uL14 family.</text>
</comment>
<keyword evidence="5" id="KW-0496">Mitochondrion</keyword>
<evidence type="ECO:0000256" key="2">
    <source>
        <dbReference type="ARBA" id="ARBA00010745"/>
    </source>
</evidence>
<protein>
    <recommendedName>
        <fullName evidence="7">Large ribosomal subunit protein uL14m</fullName>
    </recommendedName>
    <alternativeName>
        <fullName evidence="8">39S ribosomal protein L14, mitochondrial</fullName>
    </alternativeName>
</protein>
<dbReference type="EMBL" id="JABSTR010000010">
    <property type="protein sequence ID" value="KAH9380206.1"/>
    <property type="molecule type" value="Genomic_DNA"/>
</dbReference>
<dbReference type="GO" id="GO:0005840">
    <property type="term" value="C:ribosome"/>
    <property type="evidence" value="ECO:0007669"/>
    <property type="project" value="UniProtKB-KW"/>
</dbReference>
<dbReference type="CDD" id="cd00337">
    <property type="entry name" value="Ribosomal_uL14"/>
    <property type="match status" value="1"/>
</dbReference>
<comment type="subcellular location">
    <subcellularLocation>
        <location evidence="1">Mitochondrion</location>
    </subcellularLocation>
</comment>
<gene>
    <name evidence="9" type="ORF">HPB48_003312</name>
</gene>
<organism evidence="9 10">
    <name type="scientific">Haemaphysalis longicornis</name>
    <name type="common">Bush tick</name>
    <dbReference type="NCBI Taxonomy" id="44386"/>
    <lineage>
        <taxon>Eukaryota</taxon>
        <taxon>Metazoa</taxon>
        <taxon>Ecdysozoa</taxon>
        <taxon>Arthropoda</taxon>
        <taxon>Chelicerata</taxon>
        <taxon>Arachnida</taxon>
        <taxon>Acari</taxon>
        <taxon>Parasitiformes</taxon>
        <taxon>Ixodida</taxon>
        <taxon>Ixodoidea</taxon>
        <taxon>Ixodidae</taxon>
        <taxon>Haemaphysalinae</taxon>
        <taxon>Haemaphysalis</taxon>
    </lineage>
</organism>
<dbReference type="PANTHER" id="PTHR21037">
    <property type="entry name" value="39S RIBOSOMAL PROTEIN L14, MITOCHONDRIAL"/>
    <property type="match status" value="1"/>
</dbReference>
<evidence type="ECO:0000313" key="9">
    <source>
        <dbReference type="EMBL" id="KAH9380206.1"/>
    </source>
</evidence>
<evidence type="ECO:0000256" key="5">
    <source>
        <dbReference type="ARBA" id="ARBA00023128"/>
    </source>
</evidence>
<evidence type="ECO:0000256" key="6">
    <source>
        <dbReference type="ARBA" id="ARBA00023274"/>
    </source>
</evidence>
<evidence type="ECO:0000256" key="3">
    <source>
        <dbReference type="ARBA" id="ARBA00022946"/>
    </source>
</evidence>
<keyword evidence="6" id="KW-0687">Ribonucleoprotein</keyword>
<evidence type="ECO:0000256" key="7">
    <source>
        <dbReference type="ARBA" id="ARBA00040118"/>
    </source>
</evidence>
<dbReference type="AlphaFoldDB" id="A0A9J6GP18"/>
<dbReference type="OrthoDB" id="274765at2759"/>
<dbReference type="GO" id="GO:0006412">
    <property type="term" value="P:translation"/>
    <property type="evidence" value="ECO:0007669"/>
    <property type="project" value="InterPro"/>
</dbReference>
<dbReference type="Pfam" id="PF00238">
    <property type="entry name" value="Ribosomal_L14"/>
    <property type="match status" value="1"/>
</dbReference>
<dbReference type="InterPro" id="IPR000218">
    <property type="entry name" value="Ribosomal_uL14"/>
</dbReference>
<reference evidence="9 10" key="1">
    <citation type="journal article" date="2020" name="Cell">
        <title>Large-Scale Comparative Analyses of Tick Genomes Elucidate Their Genetic Diversity and Vector Capacities.</title>
        <authorList>
            <consortium name="Tick Genome and Microbiome Consortium (TIGMIC)"/>
            <person name="Jia N."/>
            <person name="Wang J."/>
            <person name="Shi W."/>
            <person name="Du L."/>
            <person name="Sun Y."/>
            <person name="Zhan W."/>
            <person name="Jiang J.F."/>
            <person name="Wang Q."/>
            <person name="Zhang B."/>
            <person name="Ji P."/>
            <person name="Bell-Sakyi L."/>
            <person name="Cui X.M."/>
            <person name="Yuan T.T."/>
            <person name="Jiang B.G."/>
            <person name="Yang W.F."/>
            <person name="Lam T.T."/>
            <person name="Chang Q.C."/>
            <person name="Ding S.J."/>
            <person name="Wang X.J."/>
            <person name="Zhu J.G."/>
            <person name="Ruan X.D."/>
            <person name="Zhao L."/>
            <person name="Wei J.T."/>
            <person name="Ye R.Z."/>
            <person name="Que T.C."/>
            <person name="Du C.H."/>
            <person name="Zhou Y.H."/>
            <person name="Cheng J.X."/>
            <person name="Dai P.F."/>
            <person name="Guo W.B."/>
            <person name="Han X.H."/>
            <person name="Huang E.J."/>
            <person name="Li L.F."/>
            <person name="Wei W."/>
            <person name="Gao Y.C."/>
            <person name="Liu J.Z."/>
            <person name="Shao H.Z."/>
            <person name="Wang X."/>
            <person name="Wang C.C."/>
            <person name="Yang T.C."/>
            <person name="Huo Q.B."/>
            <person name="Li W."/>
            <person name="Chen H.Y."/>
            <person name="Chen S.E."/>
            <person name="Zhou L.G."/>
            <person name="Ni X.B."/>
            <person name="Tian J.H."/>
            <person name="Sheng Y."/>
            <person name="Liu T."/>
            <person name="Pan Y.S."/>
            <person name="Xia L.Y."/>
            <person name="Li J."/>
            <person name="Zhao F."/>
            <person name="Cao W.C."/>
        </authorList>
    </citation>
    <scope>NUCLEOTIDE SEQUENCE [LARGE SCALE GENOMIC DNA]</scope>
    <source>
        <strain evidence="9">HaeL-2018</strain>
    </source>
</reference>
<dbReference type="InterPro" id="IPR036853">
    <property type="entry name" value="Ribosomal_uL14_sf"/>
</dbReference>
<dbReference type="GO" id="GO:0003735">
    <property type="term" value="F:structural constituent of ribosome"/>
    <property type="evidence" value="ECO:0007669"/>
    <property type="project" value="InterPro"/>
</dbReference>
<dbReference type="Gene3D" id="2.40.150.20">
    <property type="entry name" value="Ribosomal protein L14"/>
    <property type="match status" value="1"/>
</dbReference>
<dbReference type="Proteomes" id="UP000821853">
    <property type="component" value="Chromosome 8"/>
</dbReference>
<keyword evidence="3" id="KW-0809">Transit peptide</keyword>
<evidence type="ECO:0000256" key="8">
    <source>
        <dbReference type="ARBA" id="ARBA00042938"/>
    </source>
</evidence>
<comment type="caution">
    <text evidence="9">The sequence shown here is derived from an EMBL/GenBank/DDBJ whole genome shotgun (WGS) entry which is preliminary data.</text>
</comment>
<dbReference type="SMART" id="SM01374">
    <property type="entry name" value="Ribosomal_L14"/>
    <property type="match status" value="1"/>
</dbReference>
<dbReference type="VEuPathDB" id="VectorBase:HLOH_056013"/>